<keyword evidence="3 5" id="KW-0238">DNA-binding</keyword>
<keyword evidence="5" id="KW-0539">Nucleus</keyword>
<feature type="compositionally biased region" description="Polar residues" evidence="6">
    <location>
        <begin position="1"/>
        <end position="11"/>
    </location>
</feature>
<dbReference type="GeneID" id="24923249"/>
<sequence>MQQGAVNLSGTTHDDVDTMGDVSTVYPPPPSSKGRKAKSLAYLASEFVKLNQEDETIDVMYAAGMLGVEKRRIYDITNALIGANVLQKQGKSSYHWIGGSVSTVSDEEQRAVSSKRDLLEKQCQELDKVIEEFSSYLEDTYYNNPSVVLTTDELVNSCQKSNPNPNQTIIAICAPPGTDVYVTNNRDGRDNEIFLSSSGGEIRTYLLPSTTESPQVPSGSQGLTGPMASVGAMSPPYTPKLNPSELSGVSTPLDFGLSELDSMQM</sequence>
<protein>
    <recommendedName>
        <fullName evidence="7">E2F/DP family winged-helix DNA-binding domain-containing protein</fullName>
    </recommendedName>
</protein>
<dbReference type="Gene3D" id="6.10.250.540">
    <property type="match status" value="1"/>
</dbReference>
<dbReference type="RefSeq" id="XP_012897546.1">
    <property type="nucleotide sequence ID" value="XM_013042092.1"/>
</dbReference>
<keyword evidence="2 5" id="KW-0805">Transcription regulation</keyword>
<dbReference type="GO" id="GO:0000978">
    <property type="term" value="F:RNA polymerase II cis-regulatory region sequence-specific DNA binding"/>
    <property type="evidence" value="ECO:0007669"/>
    <property type="project" value="InterPro"/>
</dbReference>
<dbReference type="Pfam" id="PF02319">
    <property type="entry name" value="WHD_E2F_TDP"/>
    <property type="match status" value="1"/>
</dbReference>
<comment type="similarity">
    <text evidence="1 5">Belongs to the E2F/DP family.</text>
</comment>
<keyword evidence="4 5" id="KW-0804">Transcription</keyword>
<evidence type="ECO:0000259" key="7">
    <source>
        <dbReference type="SMART" id="SM01372"/>
    </source>
</evidence>
<evidence type="ECO:0000313" key="9">
    <source>
        <dbReference type="Proteomes" id="UP000008312"/>
    </source>
</evidence>
<dbReference type="SMART" id="SM01372">
    <property type="entry name" value="E2F_TDP"/>
    <property type="match status" value="1"/>
</dbReference>
<dbReference type="SUPFAM" id="SSF46785">
    <property type="entry name" value="Winged helix' DNA-binding domain"/>
    <property type="match status" value="1"/>
</dbReference>
<accession>D8M6T0</accession>
<organism evidence="8">
    <name type="scientific">Blastocystis hominis</name>
    <dbReference type="NCBI Taxonomy" id="12968"/>
    <lineage>
        <taxon>Eukaryota</taxon>
        <taxon>Sar</taxon>
        <taxon>Stramenopiles</taxon>
        <taxon>Bigyra</taxon>
        <taxon>Opalozoa</taxon>
        <taxon>Opalinata</taxon>
        <taxon>Blastocystidae</taxon>
        <taxon>Blastocystis</taxon>
    </lineage>
</organism>
<proteinExistence type="inferred from homology"/>
<evidence type="ECO:0000256" key="1">
    <source>
        <dbReference type="ARBA" id="ARBA00010940"/>
    </source>
</evidence>
<evidence type="ECO:0000256" key="6">
    <source>
        <dbReference type="SAM" id="MobiDB-lite"/>
    </source>
</evidence>
<dbReference type="SUPFAM" id="SSF144074">
    <property type="entry name" value="E2F-DP heterodimerization region"/>
    <property type="match status" value="1"/>
</dbReference>
<dbReference type="OrthoDB" id="1743261at2759"/>
<dbReference type="GO" id="GO:0046983">
    <property type="term" value="F:protein dimerization activity"/>
    <property type="evidence" value="ECO:0007669"/>
    <property type="project" value="InterPro"/>
</dbReference>
<dbReference type="InterPro" id="IPR032198">
    <property type="entry name" value="E2F_CC-MB"/>
</dbReference>
<evidence type="ECO:0000256" key="5">
    <source>
        <dbReference type="RuleBase" id="RU003796"/>
    </source>
</evidence>
<dbReference type="InterPro" id="IPR015633">
    <property type="entry name" value="E2F"/>
</dbReference>
<dbReference type="AlphaFoldDB" id="D8M6T0"/>
<evidence type="ECO:0000256" key="3">
    <source>
        <dbReference type="ARBA" id="ARBA00023125"/>
    </source>
</evidence>
<dbReference type="PANTHER" id="PTHR12081">
    <property type="entry name" value="TRANSCRIPTION FACTOR E2F"/>
    <property type="match status" value="1"/>
</dbReference>
<dbReference type="InterPro" id="IPR037241">
    <property type="entry name" value="E2F-DP_heterodim"/>
</dbReference>
<feature type="domain" description="E2F/DP family winged-helix DNA-binding" evidence="7">
    <location>
        <begin position="35"/>
        <end position="98"/>
    </location>
</feature>
<evidence type="ECO:0000256" key="2">
    <source>
        <dbReference type="ARBA" id="ARBA00023015"/>
    </source>
</evidence>
<dbReference type="InterPro" id="IPR036388">
    <property type="entry name" value="WH-like_DNA-bd_sf"/>
</dbReference>
<evidence type="ECO:0000256" key="4">
    <source>
        <dbReference type="ARBA" id="ARBA00023163"/>
    </source>
</evidence>
<evidence type="ECO:0000313" key="8">
    <source>
        <dbReference type="EMBL" id="CBK23498.2"/>
    </source>
</evidence>
<feature type="region of interest" description="Disordered" evidence="6">
    <location>
        <begin position="209"/>
        <end position="250"/>
    </location>
</feature>
<feature type="region of interest" description="Disordered" evidence="6">
    <location>
        <begin position="1"/>
        <end position="20"/>
    </location>
</feature>
<dbReference type="Proteomes" id="UP000008312">
    <property type="component" value="Unassembled WGS sequence"/>
</dbReference>
<name>D8M6T0_BLAHO</name>
<dbReference type="InterPro" id="IPR036390">
    <property type="entry name" value="WH_DNA-bd_sf"/>
</dbReference>
<keyword evidence="9" id="KW-1185">Reference proteome</keyword>
<gene>
    <name evidence="8" type="ORF">GSBLH_T00007125001</name>
</gene>
<dbReference type="GO" id="GO:0000981">
    <property type="term" value="F:DNA-binding transcription factor activity, RNA polymerase II-specific"/>
    <property type="evidence" value="ECO:0007669"/>
    <property type="project" value="TreeGrafter"/>
</dbReference>
<dbReference type="EMBL" id="FN668661">
    <property type="protein sequence ID" value="CBK23498.2"/>
    <property type="molecule type" value="Genomic_DNA"/>
</dbReference>
<dbReference type="Pfam" id="PF16421">
    <property type="entry name" value="E2F_CC-MB"/>
    <property type="match status" value="1"/>
</dbReference>
<dbReference type="InterPro" id="IPR003316">
    <property type="entry name" value="E2F_WHTH_DNA-bd_dom"/>
</dbReference>
<dbReference type="Gene3D" id="1.10.10.10">
    <property type="entry name" value="Winged helix-like DNA-binding domain superfamily/Winged helix DNA-binding domain"/>
    <property type="match status" value="1"/>
</dbReference>
<dbReference type="InParanoid" id="D8M6T0"/>
<comment type="subcellular location">
    <subcellularLocation>
        <location evidence="5">Nucleus</location>
    </subcellularLocation>
</comment>
<reference evidence="8" key="1">
    <citation type="submission" date="2010-02" db="EMBL/GenBank/DDBJ databases">
        <title>Sequencing and annotation of the Blastocystis hominis genome.</title>
        <authorList>
            <person name="Wincker P."/>
        </authorList>
    </citation>
    <scope>NUCLEOTIDE SEQUENCE</scope>
    <source>
        <strain evidence="8">Singapore isolate B</strain>
    </source>
</reference>
<feature type="compositionally biased region" description="Polar residues" evidence="6">
    <location>
        <begin position="209"/>
        <end position="223"/>
    </location>
</feature>
<dbReference type="PANTHER" id="PTHR12081:SF18">
    <property type="entry name" value="TRANSCRIPTION FACTOR E2F2-RELATED"/>
    <property type="match status" value="1"/>
</dbReference>
<dbReference type="GO" id="GO:0090575">
    <property type="term" value="C:RNA polymerase II transcription regulator complex"/>
    <property type="evidence" value="ECO:0007669"/>
    <property type="project" value="TreeGrafter"/>
</dbReference>
<dbReference type="OMA" id="IISQHEV"/>